<comment type="caution">
    <text evidence="2">The sequence shown here is derived from an EMBL/GenBank/DDBJ whole genome shotgun (WGS) entry which is preliminary data.</text>
</comment>
<sequence>MATAIAFTVLLGLLAVFQIALASGAPWGRFAWGGRHREALPRRLRIASAVSVLVCIVLALPALDLAGIIDIVPNAVSRVAAWVVFGYLCIGVVMNAVSRSRPERVVMTPLAAVLALLAFVVALTGPVSHEFRGMVLDQGDGPVFCDTIMESYPPQCGSLSPDVVGWQWDSLAGVEESDGIRWGEYSFDGVIDGDTLFVSEREPRPLP</sequence>
<dbReference type="AlphaFoldDB" id="A0A2P8GYX6"/>
<gene>
    <name evidence="2" type="ORF">CLV49_2789</name>
</gene>
<evidence type="ECO:0000313" key="2">
    <source>
        <dbReference type="EMBL" id="PSL39155.1"/>
    </source>
</evidence>
<feature type="transmembrane region" description="Helical" evidence="1">
    <location>
        <begin position="46"/>
        <end position="67"/>
    </location>
</feature>
<keyword evidence="1" id="KW-0812">Transmembrane</keyword>
<dbReference type="RefSeq" id="WP_208019776.1">
    <property type="nucleotide sequence ID" value="NZ_PYAU01000001.1"/>
</dbReference>
<keyword evidence="1" id="KW-0472">Membrane</keyword>
<protein>
    <submittedName>
        <fullName evidence="2">Uncharacterized protein</fullName>
    </submittedName>
</protein>
<name>A0A2P8GYX6_9MICO</name>
<dbReference type="EMBL" id="PYAU01000001">
    <property type="protein sequence ID" value="PSL39155.1"/>
    <property type="molecule type" value="Genomic_DNA"/>
</dbReference>
<evidence type="ECO:0000313" key="3">
    <source>
        <dbReference type="Proteomes" id="UP000241203"/>
    </source>
</evidence>
<accession>A0A2P8GYX6</accession>
<feature type="transmembrane region" description="Helical" evidence="1">
    <location>
        <begin position="104"/>
        <end position="124"/>
    </location>
</feature>
<dbReference type="Proteomes" id="UP000241203">
    <property type="component" value="Unassembled WGS sequence"/>
</dbReference>
<feature type="transmembrane region" description="Helical" evidence="1">
    <location>
        <begin position="79"/>
        <end position="98"/>
    </location>
</feature>
<evidence type="ECO:0000256" key="1">
    <source>
        <dbReference type="SAM" id="Phobius"/>
    </source>
</evidence>
<reference evidence="2 3" key="1">
    <citation type="submission" date="2018-03" db="EMBL/GenBank/DDBJ databases">
        <title>Genomic Encyclopedia of Archaeal and Bacterial Type Strains, Phase II (KMG-II): from individual species to whole genera.</title>
        <authorList>
            <person name="Goeker M."/>
        </authorList>
    </citation>
    <scope>NUCLEOTIDE SEQUENCE [LARGE SCALE GENOMIC DNA]</scope>
    <source>
        <strain evidence="2 3">DSM 21548</strain>
    </source>
</reference>
<proteinExistence type="predicted"/>
<keyword evidence="1" id="KW-1133">Transmembrane helix</keyword>
<organism evidence="2 3">
    <name type="scientific">Labedella gwakjiensis</name>
    <dbReference type="NCBI Taxonomy" id="390269"/>
    <lineage>
        <taxon>Bacteria</taxon>
        <taxon>Bacillati</taxon>
        <taxon>Actinomycetota</taxon>
        <taxon>Actinomycetes</taxon>
        <taxon>Micrococcales</taxon>
        <taxon>Microbacteriaceae</taxon>
        <taxon>Labedella</taxon>
    </lineage>
</organism>